<dbReference type="AlphaFoldDB" id="A0AAD7D943"/>
<dbReference type="SUPFAM" id="SSF51338">
    <property type="entry name" value="Composite domain of metallo-dependent hydrolases"/>
    <property type="match status" value="2"/>
</dbReference>
<dbReference type="InterPro" id="IPR011059">
    <property type="entry name" value="Metal-dep_hydrolase_composite"/>
</dbReference>
<keyword evidence="5" id="KW-1185">Reference proteome</keyword>
<dbReference type="PANTHER" id="PTHR43135">
    <property type="entry name" value="ALPHA-D-RIBOSE 1-METHYLPHOSPHONATE 5-TRIPHOSPHATE DIPHOSPHATASE"/>
    <property type="match status" value="1"/>
</dbReference>
<name>A0AAD7D943_MYCRO</name>
<feature type="chain" id="PRO_5042149079" evidence="2">
    <location>
        <begin position="27"/>
        <end position="937"/>
    </location>
</feature>
<keyword evidence="2" id="KW-0732">Signal</keyword>
<dbReference type="Pfam" id="PF01979">
    <property type="entry name" value="Amidohydro_1"/>
    <property type="match status" value="1"/>
</dbReference>
<dbReference type="InterPro" id="IPR032466">
    <property type="entry name" value="Metal_Hydrolase"/>
</dbReference>
<dbReference type="InterPro" id="IPR006680">
    <property type="entry name" value="Amidohydro-rel"/>
</dbReference>
<evidence type="ECO:0000256" key="1">
    <source>
        <dbReference type="SAM" id="MobiDB-lite"/>
    </source>
</evidence>
<organism evidence="4 5">
    <name type="scientific">Mycena rosella</name>
    <name type="common">Pink bonnet</name>
    <name type="synonym">Agaricus rosellus</name>
    <dbReference type="NCBI Taxonomy" id="1033263"/>
    <lineage>
        <taxon>Eukaryota</taxon>
        <taxon>Fungi</taxon>
        <taxon>Dikarya</taxon>
        <taxon>Basidiomycota</taxon>
        <taxon>Agaricomycotina</taxon>
        <taxon>Agaricomycetes</taxon>
        <taxon>Agaricomycetidae</taxon>
        <taxon>Agaricales</taxon>
        <taxon>Marasmiineae</taxon>
        <taxon>Mycenaceae</taxon>
        <taxon>Mycena</taxon>
    </lineage>
</organism>
<dbReference type="EMBL" id="JARKIE010000103">
    <property type="protein sequence ID" value="KAJ7684011.1"/>
    <property type="molecule type" value="Genomic_DNA"/>
</dbReference>
<dbReference type="PANTHER" id="PTHR43135:SF3">
    <property type="entry name" value="ALPHA-D-RIBOSE 1-METHYLPHOSPHONATE 5-TRIPHOSPHATE DIPHOSPHATASE"/>
    <property type="match status" value="1"/>
</dbReference>
<reference evidence="4" key="1">
    <citation type="submission" date="2023-03" db="EMBL/GenBank/DDBJ databases">
        <title>Massive genome expansion in bonnet fungi (Mycena s.s.) driven by repeated elements and novel gene families across ecological guilds.</title>
        <authorList>
            <consortium name="Lawrence Berkeley National Laboratory"/>
            <person name="Harder C.B."/>
            <person name="Miyauchi S."/>
            <person name="Viragh M."/>
            <person name="Kuo A."/>
            <person name="Thoen E."/>
            <person name="Andreopoulos B."/>
            <person name="Lu D."/>
            <person name="Skrede I."/>
            <person name="Drula E."/>
            <person name="Henrissat B."/>
            <person name="Morin E."/>
            <person name="Kohler A."/>
            <person name="Barry K."/>
            <person name="LaButti K."/>
            <person name="Morin E."/>
            <person name="Salamov A."/>
            <person name="Lipzen A."/>
            <person name="Mereny Z."/>
            <person name="Hegedus B."/>
            <person name="Baldrian P."/>
            <person name="Stursova M."/>
            <person name="Weitz H."/>
            <person name="Taylor A."/>
            <person name="Grigoriev I.V."/>
            <person name="Nagy L.G."/>
            <person name="Martin F."/>
            <person name="Kauserud H."/>
        </authorList>
    </citation>
    <scope>NUCLEOTIDE SEQUENCE</scope>
    <source>
        <strain evidence="4">CBHHK067</strain>
    </source>
</reference>
<evidence type="ECO:0000259" key="3">
    <source>
        <dbReference type="Pfam" id="PF01979"/>
    </source>
</evidence>
<dbReference type="GO" id="GO:0016810">
    <property type="term" value="F:hydrolase activity, acting on carbon-nitrogen (but not peptide) bonds"/>
    <property type="evidence" value="ECO:0007669"/>
    <property type="project" value="InterPro"/>
</dbReference>
<evidence type="ECO:0000313" key="4">
    <source>
        <dbReference type="EMBL" id="KAJ7684011.1"/>
    </source>
</evidence>
<dbReference type="SUPFAM" id="SSF51556">
    <property type="entry name" value="Metallo-dependent hydrolases"/>
    <property type="match status" value="1"/>
</dbReference>
<feature type="signal peptide" evidence="2">
    <location>
        <begin position="1"/>
        <end position="26"/>
    </location>
</feature>
<dbReference type="InterPro" id="IPR051781">
    <property type="entry name" value="Metallo-dep_Hydrolase"/>
</dbReference>
<comment type="caution">
    <text evidence="4">The sequence shown here is derived from an EMBL/GenBank/DDBJ whole genome shotgun (WGS) entry which is preliminary data.</text>
</comment>
<gene>
    <name evidence="4" type="ORF">B0H17DRAFT_941137</name>
</gene>
<protein>
    <submittedName>
        <fullName evidence="4">Carbohydrate esterase family 9 protein</fullName>
    </submittedName>
</protein>
<proteinExistence type="predicted"/>
<evidence type="ECO:0000256" key="2">
    <source>
        <dbReference type="SAM" id="SignalP"/>
    </source>
</evidence>
<sequence>MDLSRPARSRLLVFLVSLVALSYNLSDYLPDPNTRETTRLTVSQEIQAKCRAIQSPAGPSPVFLKREVSDRFEVGTNSTLITNATILTGRGNDTHVMHGDLYLHMGLVKAIGSLSHRALENAFNLTVINAMGAWVTPGLVDIHTHLGLMSAPFMAGGFDVSSRHGPILPWLRNIDGLNTHDDGFQLAIAGGVTSVQVLSSSVNNIGGQASFVKLRRTSTGSSSFMLVEPPYNFNRSAAGPPRWRHLQQSCERGYGNRPDSIWALRAAYSEARKIRTAQDAFCSNVEAGLWDPLVSFPEDAQWEMLVDVLRGKVKVVTSECQGAVDIDALVRLTNEFEFPVASLQTASEAWLIPEVLNRTWGGSPSVALLILGKRYNYQSYRGSEFAPRVLADVGIPVIMKSAHPVVNSRYLLSEAQQAYFYGLPPYLALASITSVPAAAAGLEHRIGSLHEGADADVVLWDGNPLQLGATPLRVWIDGALQIPVPRSDREGTIDVGEERNGFPDVPDWDKEREQALKYEGLPPLTGRKQGKKIVFINVREVCYNGADGRMEQVIQSGLQLLNVVVENGKIRCVGDDMGCPLDAFDADEYVDLDGGSVSPGMMTFGSSLGLEEIQSEPSTGDGSPFDAFMEKVPGILHDPGAVVAAVDGLVFGTRHALTAYRAGVTYGTTSVMKPLGGNSVIGGVSTVFCTGSAHAMEQGAIIQTFAALHVGIHRAHPLSRNRPVSVSSQIAGLRRLLYGWESQETETGKWFKRAAEGVVPLVIEVGNADIMATLLILKAEVENQLGSRMRMVFSGAAEASMLAKEISEARVGVILDAKPTVGVWEERRILPGPPLTNDTTLVALIRAGVKVGLKCSEPQQVRNMRFDLTWAMLTSNGRISETEAHALVSSNLQEMLGVTVETADLVAYTGGSVFEASSKVVAVISAQRGRVDVFGAA</sequence>
<accession>A0AAD7D943</accession>
<feature type="region of interest" description="Disordered" evidence="1">
    <location>
        <begin position="487"/>
        <end position="507"/>
    </location>
</feature>
<evidence type="ECO:0000313" key="5">
    <source>
        <dbReference type="Proteomes" id="UP001221757"/>
    </source>
</evidence>
<dbReference type="Gene3D" id="3.20.20.140">
    <property type="entry name" value="Metal-dependent hydrolases"/>
    <property type="match status" value="2"/>
</dbReference>
<feature type="domain" description="Amidohydrolase-related" evidence="3">
    <location>
        <begin position="386"/>
        <end position="464"/>
    </location>
</feature>
<dbReference type="Proteomes" id="UP001221757">
    <property type="component" value="Unassembled WGS sequence"/>
</dbReference>